<feature type="domain" description="Sulfotransferase" evidence="2">
    <location>
        <begin position="70"/>
        <end position="167"/>
    </location>
</feature>
<dbReference type="EMBL" id="HBGN01006121">
    <property type="protein sequence ID" value="CAD9317530.1"/>
    <property type="molecule type" value="Transcribed_RNA"/>
</dbReference>
<organism evidence="3">
    <name type="scientific">Ditylum brightwellii</name>
    <dbReference type="NCBI Taxonomy" id="49249"/>
    <lineage>
        <taxon>Eukaryota</taxon>
        <taxon>Sar</taxon>
        <taxon>Stramenopiles</taxon>
        <taxon>Ochrophyta</taxon>
        <taxon>Bacillariophyta</taxon>
        <taxon>Mediophyceae</taxon>
        <taxon>Lithodesmiophycidae</taxon>
        <taxon>Lithodesmiales</taxon>
        <taxon>Lithodesmiaceae</taxon>
        <taxon>Ditylum</taxon>
    </lineage>
</organism>
<evidence type="ECO:0000313" key="3">
    <source>
        <dbReference type="EMBL" id="CAD9317530.1"/>
    </source>
</evidence>
<name>A0A7S1YS28_9STRA</name>
<evidence type="ECO:0000259" key="2">
    <source>
        <dbReference type="Pfam" id="PF00685"/>
    </source>
</evidence>
<feature type="region of interest" description="Disordered" evidence="1">
    <location>
        <begin position="31"/>
        <end position="67"/>
    </location>
</feature>
<dbReference type="GO" id="GO:0008146">
    <property type="term" value="F:sulfotransferase activity"/>
    <property type="evidence" value="ECO:0007669"/>
    <property type="project" value="InterPro"/>
</dbReference>
<protein>
    <recommendedName>
        <fullName evidence="2">Sulfotransferase domain-containing protein</fullName>
    </recommendedName>
</protein>
<accession>A0A7S1YS28</accession>
<dbReference type="InterPro" id="IPR000863">
    <property type="entry name" value="Sulfotransferase_dom"/>
</dbReference>
<dbReference type="Gene3D" id="3.40.50.300">
    <property type="entry name" value="P-loop containing nucleotide triphosphate hydrolases"/>
    <property type="match status" value="1"/>
</dbReference>
<dbReference type="AlphaFoldDB" id="A0A7S1YS28"/>
<dbReference type="Pfam" id="PF00685">
    <property type="entry name" value="Sulfotransfer_1"/>
    <property type="match status" value="1"/>
</dbReference>
<gene>
    <name evidence="3" type="ORF">DBRI1063_LOCUS3938</name>
</gene>
<dbReference type="InterPro" id="IPR027417">
    <property type="entry name" value="P-loop_NTPase"/>
</dbReference>
<reference evidence="3" key="1">
    <citation type="submission" date="2021-01" db="EMBL/GenBank/DDBJ databases">
        <authorList>
            <person name="Corre E."/>
            <person name="Pelletier E."/>
            <person name="Niang G."/>
            <person name="Scheremetjew M."/>
            <person name="Finn R."/>
            <person name="Kale V."/>
            <person name="Holt S."/>
            <person name="Cochrane G."/>
            <person name="Meng A."/>
            <person name="Brown T."/>
            <person name="Cohen L."/>
        </authorList>
    </citation>
    <scope>NUCLEOTIDE SEQUENCE</scope>
    <source>
        <strain evidence="3">Pop2</strain>
    </source>
</reference>
<feature type="compositionally biased region" description="Basic and acidic residues" evidence="1">
    <location>
        <begin position="58"/>
        <end position="67"/>
    </location>
</feature>
<sequence length="193" mass="22643">MVERAWSALCMELRNSVRGLKAGQFQLSEQDQIKGTNSSDRGNTSSSFDTRQQGLLNEKYDRESNPDQYKDDYFLERLEHSTHASRNDYASGIKRYLSYFSKEQLLIVDYRQLSLHPKETIEQICCFLGLSREEILQFVDTLDEDVLSKRVNAANTSNYKIRLSLRKKMEQHLNPCVIKFNRLLEELGYDWKI</sequence>
<evidence type="ECO:0000256" key="1">
    <source>
        <dbReference type="SAM" id="MobiDB-lite"/>
    </source>
</evidence>
<dbReference type="SUPFAM" id="SSF52540">
    <property type="entry name" value="P-loop containing nucleoside triphosphate hydrolases"/>
    <property type="match status" value="1"/>
</dbReference>
<proteinExistence type="predicted"/>
<feature type="compositionally biased region" description="Polar residues" evidence="1">
    <location>
        <begin position="31"/>
        <end position="55"/>
    </location>
</feature>